<evidence type="ECO:0000313" key="3">
    <source>
        <dbReference type="Proteomes" id="UP000198287"/>
    </source>
</evidence>
<protein>
    <submittedName>
        <fullName evidence="2">Uncharacterized protein</fullName>
    </submittedName>
</protein>
<proteinExistence type="predicted"/>
<organism evidence="2 3">
    <name type="scientific">Folsomia candida</name>
    <name type="common">Springtail</name>
    <dbReference type="NCBI Taxonomy" id="158441"/>
    <lineage>
        <taxon>Eukaryota</taxon>
        <taxon>Metazoa</taxon>
        <taxon>Ecdysozoa</taxon>
        <taxon>Arthropoda</taxon>
        <taxon>Hexapoda</taxon>
        <taxon>Collembola</taxon>
        <taxon>Entomobryomorpha</taxon>
        <taxon>Isotomoidea</taxon>
        <taxon>Isotomidae</taxon>
        <taxon>Proisotominae</taxon>
        <taxon>Folsomia</taxon>
    </lineage>
</organism>
<keyword evidence="1" id="KW-0732">Signal</keyword>
<sequence>MELVFFFYFSWVDLADGEDGWGKSVKTASGNLENGRRVEFFPFCEAMCAKGEEDGKEEGEKVAKTERRLGDGRTKYGHNAEGTVVLVGDSSGDDGSFCLHLLRKCRSGRSSHVGAAWMSSFGPVGVTVNHSQETEDVTVNVICVDGPRELVFKSAKSCSCYHCKKD</sequence>
<comment type="caution">
    <text evidence="2">The sequence shown here is derived from an EMBL/GenBank/DDBJ whole genome shotgun (WGS) entry which is preliminary data.</text>
</comment>
<reference evidence="2 3" key="1">
    <citation type="submission" date="2015-12" db="EMBL/GenBank/DDBJ databases">
        <title>The genome of Folsomia candida.</title>
        <authorList>
            <person name="Faddeeva A."/>
            <person name="Derks M.F."/>
            <person name="Anvar Y."/>
            <person name="Smit S."/>
            <person name="Van Straalen N."/>
            <person name="Roelofs D."/>
        </authorList>
    </citation>
    <scope>NUCLEOTIDE SEQUENCE [LARGE SCALE GENOMIC DNA]</scope>
    <source>
        <strain evidence="2 3">VU population</strain>
        <tissue evidence="2">Whole body</tissue>
    </source>
</reference>
<accession>A0A226EIP4</accession>
<evidence type="ECO:0000313" key="2">
    <source>
        <dbReference type="EMBL" id="OXA57502.1"/>
    </source>
</evidence>
<name>A0A226EIP4_FOLCA</name>
<dbReference type="Proteomes" id="UP000198287">
    <property type="component" value="Unassembled WGS sequence"/>
</dbReference>
<evidence type="ECO:0000256" key="1">
    <source>
        <dbReference type="SAM" id="SignalP"/>
    </source>
</evidence>
<feature type="chain" id="PRO_5012126911" evidence="1">
    <location>
        <begin position="18"/>
        <end position="166"/>
    </location>
</feature>
<dbReference type="AlphaFoldDB" id="A0A226EIP4"/>
<dbReference type="EMBL" id="LNIX01000003">
    <property type="protein sequence ID" value="OXA57502.1"/>
    <property type="molecule type" value="Genomic_DNA"/>
</dbReference>
<feature type="signal peptide" evidence="1">
    <location>
        <begin position="1"/>
        <end position="17"/>
    </location>
</feature>
<gene>
    <name evidence="2" type="ORF">Fcan01_08064</name>
</gene>
<keyword evidence="3" id="KW-1185">Reference proteome</keyword>